<dbReference type="AlphaFoldDB" id="A0AA39HUP0"/>
<sequence length="202" mass="23579">MNATKNNINEELELLNMCWRLSVVTVSKLKSQLAVTEKNISEQLTNNSYSKRKEEQAKLVTEMRSAAGHVLKMHNDITEKILEFSNHLHDHCERVMDYKNEVNELLQKAQEFETTRDQNIIPDYVKEDAQEPTENNVDDITRLNIPEETSAPNPKLAEAEAAYEEVKKMNALNEKRNEIQQQEVMADYEKFYEQFKSSLRTK</sequence>
<evidence type="ECO:0000313" key="3">
    <source>
        <dbReference type="Proteomes" id="UP001175271"/>
    </source>
</evidence>
<proteinExistence type="predicted"/>
<reference evidence="2" key="1">
    <citation type="submission" date="2023-06" db="EMBL/GenBank/DDBJ databases">
        <title>Genomic analysis of the entomopathogenic nematode Steinernema hermaphroditum.</title>
        <authorList>
            <person name="Schwarz E.M."/>
            <person name="Heppert J.K."/>
            <person name="Baniya A."/>
            <person name="Schwartz H.T."/>
            <person name="Tan C.-H."/>
            <person name="Antoshechkin I."/>
            <person name="Sternberg P.W."/>
            <person name="Goodrich-Blair H."/>
            <person name="Dillman A.R."/>
        </authorList>
    </citation>
    <scope>NUCLEOTIDE SEQUENCE</scope>
    <source>
        <strain evidence="2">PS9179</strain>
        <tissue evidence="2">Whole animal</tissue>
    </source>
</reference>
<name>A0AA39HUP0_9BILA</name>
<evidence type="ECO:0000256" key="1">
    <source>
        <dbReference type="SAM" id="Coils"/>
    </source>
</evidence>
<evidence type="ECO:0000313" key="2">
    <source>
        <dbReference type="EMBL" id="KAK0411825.1"/>
    </source>
</evidence>
<gene>
    <name evidence="2" type="ORF">QR680_005862</name>
</gene>
<dbReference type="EMBL" id="JAUCMV010000003">
    <property type="protein sequence ID" value="KAK0411825.1"/>
    <property type="molecule type" value="Genomic_DNA"/>
</dbReference>
<protein>
    <submittedName>
        <fullName evidence="2">Uncharacterized protein</fullName>
    </submittedName>
</protein>
<feature type="coiled-coil region" evidence="1">
    <location>
        <begin position="88"/>
        <end position="115"/>
    </location>
</feature>
<dbReference type="Proteomes" id="UP001175271">
    <property type="component" value="Unassembled WGS sequence"/>
</dbReference>
<keyword evidence="1" id="KW-0175">Coiled coil</keyword>
<comment type="caution">
    <text evidence="2">The sequence shown here is derived from an EMBL/GenBank/DDBJ whole genome shotgun (WGS) entry which is preliminary data.</text>
</comment>
<keyword evidence="3" id="KW-1185">Reference proteome</keyword>
<accession>A0AA39HUP0</accession>
<organism evidence="2 3">
    <name type="scientific">Steinernema hermaphroditum</name>
    <dbReference type="NCBI Taxonomy" id="289476"/>
    <lineage>
        <taxon>Eukaryota</taxon>
        <taxon>Metazoa</taxon>
        <taxon>Ecdysozoa</taxon>
        <taxon>Nematoda</taxon>
        <taxon>Chromadorea</taxon>
        <taxon>Rhabditida</taxon>
        <taxon>Tylenchina</taxon>
        <taxon>Panagrolaimomorpha</taxon>
        <taxon>Strongyloidoidea</taxon>
        <taxon>Steinernematidae</taxon>
        <taxon>Steinernema</taxon>
    </lineage>
</organism>